<protein>
    <submittedName>
        <fullName evidence="1">Uncharacterized protein</fullName>
    </submittedName>
</protein>
<dbReference type="EMBL" id="JH767295">
    <property type="protein sequence ID" value="EQC25188.1"/>
    <property type="molecule type" value="Genomic_DNA"/>
</dbReference>
<dbReference type="VEuPathDB" id="FungiDB:SDRG_16939"/>
<dbReference type="InParanoid" id="T0QZL3"/>
<gene>
    <name evidence="1" type="ORF">SDRG_16939</name>
</gene>
<dbReference type="GeneID" id="19957666"/>
<evidence type="ECO:0000313" key="1">
    <source>
        <dbReference type="EMBL" id="EQC25188.1"/>
    </source>
</evidence>
<proteinExistence type="predicted"/>
<accession>T0QZL3</accession>
<dbReference type="Proteomes" id="UP000030762">
    <property type="component" value="Unassembled WGS sequence"/>
</dbReference>
<dbReference type="OMA" id="LQADATW"/>
<keyword evidence="2" id="KW-1185">Reference proteome</keyword>
<dbReference type="OrthoDB" id="77402at2759"/>
<dbReference type="AlphaFoldDB" id="T0QZL3"/>
<dbReference type="RefSeq" id="XP_008621387.1">
    <property type="nucleotide sequence ID" value="XM_008623165.1"/>
</dbReference>
<sequence>MASASSVAAYIAATEVQDEVQRFFAALFASTQLPPNPYPMLLDHFRRLEPSPAIVSTKRGPTTPVTTTSSSLSFASPASSGQFIARAHVAARLNVDALGRIYAALDASRLVTLYKTTTDDAYTTTLFVVLVGRTVFSGPLQPVPTSLELQQHVVIQGEKLEKAIAIFVACLAKDVAMTTADNALTRGLVVTIPAYKSSDRATEKVWTSEMVSASRSAFSSAVKAALIARARIYICFYELPNERGYRRITKDYILHHDATTTVRSFCQDASIALDQGVFFHPDALRVYVARLCNVYPERPEPIRRDRILLAHTKHNVLACLQELLLHVLWTPEAPAPHVLESILAVTCQPLLTQLCHIVESVRRLLEVLTLTKAVQHLAPMLHDIAASVKALATSRESSFLPPLQAYLTEHVLPTLVDLPEVRDAAYSSAYPHWHSSLYSLLGLVDGVASSLARDIMLSERGVDALQLVDTLRTLSLSSLPAAAEKAAPTSFFGKKKKAAIRPAPSPIVVPSFGSPVDALCVDVVTETETALSQGRYPRAIATHVTQLQYVVDTRLDAALETTLVSIMYEQTLAPRSIYPTLVQRLCPKGAYFVLFQAKGPELPAAMPLFRIAPQLATDDPMTVQFIDDPAPMAGTGVALALAPALVAATWAWLTTAPTFLGIEYTSTAALQADATWLWSHGCVVSFIEHIVIESVQSNNASTKAIELFSDAVLQDVLRLVARSDVLVVALAIGDSKILGPKAVQSQRDLTRHWVEKAVRALHPIELSLLVDARVVRKSYLLHVAKAATPLQAYTTQPLALSQVFTTLADAQRVLNSTPRESEPLRAPSRLEAWTAMYTASAKAPTVADCIRRCLCSSVATFVAAERRLEALVALAIYRTSDALLHLRRLASAWLGDDLGVALSAPYLATYVQPWAAAYEDLVSALQANEMSDDVVSRLQTLRGVLLFVSLQWQSAVDGAITEATARSASKIKS</sequence>
<organism evidence="1 2">
    <name type="scientific">Saprolegnia diclina (strain VS20)</name>
    <dbReference type="NCBI Taxonomy" id="1156394"/>
    <lineage>
        <taxon>Eukaryota</taxon>
        <taxon>Sar</taxon>
        <taxon>Stramenopiles</taxon>
        <taxon>Oomycota</taxon>
        <taxon>Saprolegniomycetes</taxon>
        <taxon>Saprolegniales</taxon>
        <taxon>Saprolegniaceae</taxon>
        <taxon>Saprolegnia</taxon>
    </lineage>
</organism>
<name>T0QZL3_SAPDV</name>
<reference evidence="1 2" key="1">
    <citation type="submission" date="2012-04" db="EMBL/GenBank/DDBJ databases">
        <title>The Genome Sequence of Saprolegnia declina VS20.</title>
        <authorList>
            <consortium name="The Broad Institute Genome Sequencing Platform"/>
            <person name="Russ C."/>
            <person name="Nusbaum C."/>
            <person name="Tyler B."/>
            <person name="van West P."/>
            <person name="Dieguez-Uribeondo J."/>
            <person name="de Bruijn I."/>
            <person name="Tripathy S."/>
            <person name="Jiang R."/>
            <person name="Young S.K."/>
            <person name="Zeng Q."/>
            <person name="Gargeya S."/>
            <person name="Fitzgerald M."/>
            <person name="Haas B."/>
            <person name="Abouelleil A."/>
            <person name="Alvarado L."/>
            <person name="Arachchi H.M."/>
            <person name="Berlin A."/>
            <person name="Chapman S.B."/>
            <person name="Goldberg J."/>
            <person name="Griggs A."/>
            <person name="Gujja S."/>
            <person name="Hansen M."/>
            <person name="Howarth C."/>
            <person name="Imamovic A."/>
            <person name="Larimer J."/>
            <person name="McCowen C."/>
            <person name="Montmayeur A."/>
            <person name="Murphy C."/>
            <person name="Neiman D."/>
            <person name="Pearson M."/>
            <person name="Priest M."/>
            <person name="Roberts A."/>
            <person name="Saif S."/>
            <person name="Shea T."/>
            <person name="Sisk P."/>
            <person name="Sykes S."/>
            <person name="Wortman J."/>
            <person name="Nusbaum C."/>
            <person name="Birren B."/>
        </authorList>
    </citation>
    <scope>NUCLEOTIDE SEQUENCE [LARGE SCALE GENOMIC DNA]</scope>
    <source>
        <strain evidence="1 2">VS20</strain>
    </source>
</reference>
<evidence type="ECO:0000313" key="2">
    <source>
        <dbReference type="Proteomes" id="UP000030762"/>
    </source>
</evidence>